<evidence type="ECO:0000313" key="2">
    <source>
        <dbReference type="EMBL" id="GFJ76099.1"/>
    </source>
</evidence>
<dbReference type="Gene3D" id="3.40.1400.10">
    <property type="entry name" value="Sugar-phosphate isomerase, RpiB/LacA/LacB"/>
    <property type="match status" value="1"/>
</dbReference>
<dbReference type="GO" id="GO:0019316">
    <property type="term" value="P:D-allose catabolic process"/>
    <property type="evidence" value="ECO:0007669"/>
    <property type="project" value="TreeGrafter"/>
</dbReference>
<evidence type="ECO:0000256" key="1">
    <source>
        <dbReference type="ARBA" id="ARBA00008754"/>
    </source>
</evidence>
<dbReference type="Proteomes" id="UP000482800">
    <property type="component" value="Unassembled WGS sequence"/>
</dbReference>
<comment type="similarity">
    <text evidence="1">Belongs to the LacAB/RpiB family.</text>
</comment>
<keyword evidence="2" id="KW-0413">Isomerase</keyword>
<proteinExistence type="inferred from homology"/>
<name>A0A6V8K1Q4_9ACTN</name>
<evidence type="ECO:0000313" key="3">
    <source>
        <dbReference type="Proteomes" id="UP000482800"/>
    </source>
</evidence>
<organism evidence="2 3">
    <name type="scientific">Phytohabitans houttuyneae</name>
    <dbReference type="NCBI Taxonomy" id="1076126"/>
    <lineage>
        <taxon>Bacteria</taxon>
        <taxon>Bacillati</taxon>
        <taxon>Actinomycetota</taxon>
        <taxon>Actinomycetes</taxon>
        <taxon>Micromonosporales</taxon>
        <taxon>Micromonosporaceae</taxon>
    </lineage>
</organism>
<sequence length="176" mass="18418">MDPPLPRLTYAGLVRIAYGADDDNETTRAVLDYLSGLGEVVRVGADRPWPQIGAAVGQAVTGGDADLGVVMCWTGTGTAIAANKVPGVRAALAWEPWIAAGARKWNDANVLAMSLKRLAPDVAVEVARAFFETAEPDPDEAANIALLAALDHDQPPAAVDQGVCARVGRRVRPQGP</sequence>
<accession>A0A6V8K1Q4</accession>
<dbReference type="AlphaFoldDB" id="A0A6V8K1Q4"/>
<reference evidence="2 3" key="1">
    <citation type="submission" date="2020-03" db="EMBL/GenBank/DDBJ databases">
        <title>Whole genome shotgun sequence of Phytohabitans houttuyneae NBRC 108639.</title>
        <authorList>
            <person name="Komaki H."/>
            <person name="Tamura T."/>
        </authorList>
    </citation>
    <scope>NUCLEOTIDE SEQUENCE [LARGE SCALE GENOMIC DNA]</scope>
    <source>
        <strain evidence="2 3">NBRC 108639</strain>
    </source>
</reference>
<dbReference type="SUPFAM" id="SSF89623">
    <property type="entry name" value="Ribose/Galactose isomerase RpiB/AlsB"/>
    <property type="match status" value="1"/>
</dbReference>
<protein>
    <submittedName>
        <fullName evidence="2">Ribose 5-phosphate isomerase B</fullName>
    </submittedName>
</protein>
<reference evidence="2 3" key="2">
    <citation type="submission" date="2020-03" db="EMBL/GenBank/DDBJ databases">
        <authorList>
            <person name="Ichikawa N."/>
            <person name="Kimura A."/>
            <person name="Kitahashi Y."/>
            <person name="Uohara A."/>
        </authorList>
    </citation>
    <scope>NUCLEOTIDE SEQUENCE [LARGE SCALE GENOMIC DNA]</scope>
    <source>
        <strain evidence="2 3">NBRC 108639</strain>
    </source>
</reference>
<dbReference type="InterPro" id="IPR003500">
    <property type="entry name" value="RpiB_LacA_LacB"/>
</dbReference>
<dbReference type="InterPro" id="IPR036569">
    <property type="entry name" value="RpiB_LacA_LacB_sf"/>
</dbReference>
<keyword evidence="3" id="KW-1185">Reference proteome</keyword>
<dbReference type="GO" id="GO:0009052">
    <property type="term" value="P:pentose-phosphate shunt, non-oxidative branch"/>
    <property type="evidence" value="ECO:0007669"/>
    <property type="project" value="TreeGrafter"/>
</dbReference>
<dbReference type="Pfam" id="PF02502">
    <property type="entry name" value="LacAB_rpiB"/>
    <property type="match status" value="1"/>
</dbReference>
<dbReference type="EMBL" id="BLPF01000001">
    <property type="protein sequence ID" value="GFJ76099.1"/>
    <property type="molecule type" value="Genomic_DNA"/>
</dbReference>
<gene>
    <name evidence="2" type="ORF">Phou_002790</name>
</gene>
<dbReference type="GO" id="GO:0004751">
    <property type="term" value="F:ribose-5-phosphate isomerase activity"/>
    <property type="evidence" value="ECO:0007669"/>
    <property type="project" value="TreeGrafter"/>
</dbReference>
<dbReference type="PANTHER" id="PTHR30345:SF2">
    <property type="entry name" value="SUGAR-PHOSPHATE ISOMERASE, RPIB_LACA_LACB FAMILY"/>
    <property type="match status" value="1"/>
</dbReference>
<dbReference type="PANTHER" id="PTHR30345">
    <property type="entry name" value="RIBOSE-5-PHOSPHATE ISOMERASE B"/>
    <property type="match status" value="1"/>
</dbReference>
<comment type="caution">
    <text evidence="2">The sequence shown here is derived from an EMBL/GenBank/DDBJ whole genome shotgun (WGS) entry which is preliminary data.</text>
</comment>